<dbReference type="Proteomes" id="UP000234323">
    <property type="component" value="Unassembled WGS sequence"/>
</dbReference>
<reference evidence="1 2" key="1">
    <citation type="submission" date="2015-10" db="EMBL/GenBank/DDBJ databases">
        <title>Genome analyses suggest a sexual origin of heterokaryosis in a supposedly ancient asexual fungus.</title>
        <authorList>
            <person name="Ropars J."/>
            <person name="Sedzielewska K."/>
            <person name="Noel J."/>
            <person name="Charron P."/>
            <person name="Farinelli L."/>
            <person name="Marton T."/>
            <person name="Kruger M."/>
            <person name="Pelin A."/>
            <person name="Brachmann A."/>
            <person name="Corradi N."/>
        </authorList>
    </citation>
    <scope>NUCLEOTIDE SEQUENCE [LARGE SCALE GENOMIC DNA]</scope>
    <source>
        <strain evidence="1 2">A4</strain>
    </source>
</reference>
<evidence type="ECO:0000313" key="1">
    <source>
        <dbReference type="EMBL" id="PKY58919.1"/>
    </source>
</evidence>
<dbReference type="EMBL" id="LLXI01003256">
    <property type="protein sequence ID" value="PKY58919.1"/>
    <property type="molecule type" value="Genomic_DNA"/>
</dbReference>
<accession>A0A2I1HJ86</accession>
<dbReference type="AlphaFoldDB" id="A0A2I1HJ86"/>
<evidence type="ECO:0000313" key="2">
    <source>
        <dbReference type="Proteomes" id="UP000234323"/>
    </source>
</evidence>
<organism evidence="1 2">
    <name type="scientific">Rhizophagus irregularis</name>
    <dbReference type="NCBI Taxonomy" id="588596"/>
    <lineage>
        <taxon>Eukaryota</taxon>
        <taxon>Fungi</taxon>
        <taxon>Fungi incertae sedis</taxon>
        <taxon>Mucoromycota</taxon>
        <taxon>Glomeromycotina</taxon>
        <taxon>Glomeromycetes</taxon>
        <taxon>Glomerales</taxon>
        <taxon>Glomeraceae</taxon>
        <taxon>Rhizophagus</taxon>
    </lineage>
</organism>
<protein>
    <submittedName>
        <fullName evidence="1">Uncharacterized protein</fullName>
    </submittedName>
</protein>
<proteinExistence type="predicted"/>
<keyword evidence="2" id="KW-1185">Reference proteome</keyword>
<name>A0A2I1HJ86_9GLOM</name>
<gene>
    <name evidence="1" type="ORF">RhiirA4_481236</name>
</gene>
<comment type="caution">
    <text evidence="1">The sequence shown here is derived from an EMBL/GenBank/DDBJ whole genome shotgun (WGS) entry which is preliminary data.</text>
</comment>
<sequence>MVFIKFVLIVVIYERIIIKEEEMADREIEDLNLLVIEGKEDGIQHFKVKAELIEENFNSYNIFNELK</sequence>